<feature type="domain" description="HTH lysR-type" evidence="5">
    <location>
        <begin position="1"/>
        <end position="58"/>
    </location>
</feature>
<reference evidence="6 7" key="1">
    <citation type="submission" date="2019-02" db="EMBL/GenBank/DDBJ databases">
        <title>Genomic Encyclopedia of Type Strains, Phase IV (KMG-IV): sequencing the most valuable type-strain genomes for metagenomic binning, comparative biology and taxonomic classification.</title>
        <authorList>
            <person name="Goeker M."/>
        </authorList>
    </citation>
    <scope>NUCLEOTIDE SEQUENCE [LARGE SCALE GENOMIC DNA]</scope>
    <source>
        <strain evidence="6 7">K24</strain>
    </source>
</reference>
<protein>
    <submittedName>
        <fullName evidence="6">DNA-binding transcriptional LysR family regulator</fullName>
    </submittedName>
</protein>
<dbReference type="PRINTS" id="PR00039">
    <property type="entry name" value="HTHLYSR"/>
</dbReference>
<dbReference type="InterPro" id="IPR000847">
    <property type="entry name" value="LysR_HTH_N"/>
</dbReference>
<dbReference type="InterPro" id="IPR036388">
    <property type="entry name" value="WH-like_DNA-bd_sf"/>
</dbReference>
<name>A0A4Q7NF25_9BURK</name>
<evidence type="ECO:0000256" key="3">
    <source>
        <dbReference type="ARBA" id="ARBA00023125"/>
    </source>
</evidence>
<accession>A0A4Q7NF25</accession>
<dbReference type="SUPFAM" id="SSF46785">
    <property type="entry name" value="Winged helix' DNA-binding domain"/>
    <property type="match status" value="1"/>
</dbReference>
<dbReference type="RefSeq" id="WP_130359576.1">
    <property type="nucleotide sequence ID" value="NZ_SGXC01000002.1"/>
</dbReference>
<dbReference type="OrthoDB" id="5292387at2"/>
<keyword evidence="2" id="KW-0805">Transcription regulation</keyword>
<dbReference type="Pfam" id="PF00126">
    <property type="entry name" value="HTH_1"/>
    <property type="match status" value="1"/>
</dbReference>
<dbReference type="GO" id="GO:0032993">
    <property type="term" value="C:protein-DNA complex"/>
    <property type="evidence" value="ECO:0007669"/>
    <property type="project" value="TreeGrafter"/>
</dbReference>
<dbReference type="Gene3D" id="1.10.10.10">
    <property type="entry name" value="Winged helix-like DNA-binding domain superfamily/Winged helix DNA-binding domain"/>
    <property type="match status" value="1"/>
</dbReference>
<dbReference type="Proteomes" id="UP000292445">
    <property type="component" value="Unassembled WGS sequence"/>
</dbReference>
<gene>
    <name evidence="6" type="ORF">EV675_4283</name>
</gene>
<sequence length="298" mass="32678">MELRNLRYFVALAEELSFTKAAQRLHISQPPLSVQIAQLEEEIGVALFTRTSRSVQLTPAGEVFLNDTRSILDRLSVACDRARSVGSGLAGRIDIGLSGSQFQGPLPSLIARYMQMNAGVSIVLHESRPADQLEELRRGSIDLSISRTPVNDAVLRSQLLFNDPIVVALPAGHRFVDRERLKLSDLSAEPFIMLRTESSAFARLLFDSCIQAGFAPKVVQWVLEVPAITSLVAAGIGVGLVPRSVACARDDCVYRALDGDVPRSGVYVVQRCNETNRVAEAFVRMLEESDLSRWQGGD</sequence>
<dbReference type="Gene3D" id="3.40.190.10">
    <property type="entry name" value="Periplasmic binding protein-like II"/>
    <property type="match status" value="2"/>
</dbReference>
<dbReference type="EMBL" id="SGXC01000002">
    <property type="protein sequence ID" value="RZS81656.1"/>
    <property type="molecule type" value="Genomic_DNA"/>
</dbReference>
<comment type="similarity">
    <text evidence="1">Belongs to the LysR transcriptional regulatory family.</text>
</comment>
<dbReference type="FunFam" id="1.10.10.10:FF:000001">
    <property type="entry name" value="LysR family transcriptional regulator"/>
    <property type="match status" value="1"/>
</dbReference>
<evidence type="ECO:0000256" key="1">
    <source>
        <dbReference type="ARBA" id="ARBA00009437"/>
    </source>
</evidence>
<dbReference type="GO" id="GO:0003677">
    <property type="term" value="F:DNA binding"/>
    <property type="evidence" value="ECO:0007669"/>
    <property type="project" value="UniProtKB-KW"/>
</dbReference>
<dbReference type="InterPro" id="IPR036390">
    <property type="entry name" value="WH_DNA-bd_sf"/>
</dbReference>
<evidence type="ECO:0000259" key="5">
    <source>
        <dbReference type="PROSITE" id="PS50931"/>
    </source>
</evidence>
<evidence type="ECO:0000256" key="2">
    <source>
        <dbReference type="ARBA" id="ARBA00023015"/>
    </source>
</evidence>
<dbReference type="PROSITE" id="PS50931">
    <property type="entry name" value="HTH_LYSR"/>
    <property type="match status" value="1"/>
</dbReference>
<dbReference type="PANTHER" id="PTHR30346:SF0">
    <property type="entry name" value="HCA OPERON TRANSCRIPTIONAL ACTIVATOR HCAR"/>
    <property type="match status" value="1"/>
</dbReference>
<dbReference type="CDD" id="cd08414">
    <property type="entry name" value="PBP2_LTTR_aromatics_like"/>
    <property type="match status" value="1"/>
</dbReference>
<evidence type="ECO:0000313" key="6">
    <source>
        <dbReference type="EMBL" id="RZS81656.1"/>
    </source>
</evidence>
<dbReference type="SUPFAM" id="SSF53850">
    <property type="entry name" value="Periplasmic binding protein-like II"/>
    <property type="match status" value="1"/>
</dbReference>
<evidence type="ECO:0000256" key="4">
    <source>
        <dbReference type="ARBA" id="ARBA00023163"/>
    </source>
</evidence>
<organism evidence="6 7">
    <name type="scientific">Pigmentiphaga kullae</name>
    <dbReference type="NCBI Taxonomy" id="151784"/>
    <lineage>
        <taxon>Bacteria</taxon>
        <taxon>Pseudomonadati</taxon>
        <taxon>Pseudomonadota</taxon>
        <taxon>Betaproteobacteria</taxon>
        <taxon>Burkholderiales</taxon>
        <taxon>Alcaligenaceae</taxon>
        <taxon>Pigmentiphaga</taxon>
    </lineage>
</organism>
<proteinExistence type="inferred from homology"/>
<keyword evidence="4" id="KW-0804">Transcription</keyword>
<comment type="caution">
    <text evidence="6">The sequence shown here is derived from an EMBL/GenBank/DDBJ whole genome shotgun (WGS) entry which is preliminary data.</text>
</comment>
<dbReference type="PANTHER" id="PTHR30346">
    <property type="entry name" value="TRANSCRIPTIONAL DUAL REGULATOR HCAR-RELATED"/>
    <property type="match status" value="1"/>
</dbReference>
<dbReference type="InterPro" id="IPR005119">
    <property type="entry name" value="LysR_subst-bd"/>
</dbReference>
<dbReference type="GO" id="GO:0003700">
    <property type="term" value="F:DNA-binding transcription factor activity"/>
    <property type="evidence" value="ECO:0007669"/>
    <property type="project" value="InterPro"/>
</dbReference>
<dbReference type="AlphaFoldDB" id="A0A4Q7NF25"/>
<keyword evidence="3 6" id="KW-0238">DNA-binding</keyword>
<evidence type="ECO:0000313" key="7">
    <source>
        <dbReference type="Proteomes" id="UP000292445"/>
    </source>
</evidence>
<keyword evidence="7" id="KW-1185">Reference proteome</keyword>
<dbReference type="Pfam" id="PF03466">
    <property type="entry name" value="LysR_substrate"/>
    <property type="match status" value="1"/>
</dbReference>